<comment type="caution">
    <text evidence="1">The sequence shown here is derived from an EMBL/GenBank/DDBJ whole genome shotgun (WGS) entry which is preliminary data.</text>
</comment>
<protein>
    <submittedName>
        <fullName evidence="1">Uncharacterized protein</fullName>
    </submittedName>
</protein>
<name>A0ABQ4I4N1_9ACTN</name>
<proteinExistence type="predicted"/>
<dbReference type="Proteomes" id="UP000647017">
    <property type="component" value="Unassembled WGS sequence"/>
</dbReference>
<keyword evidence="2" id="KW-1185">Reference proteome</keyword>
<organism evidence="1 2">
    <name type="scientific">Micromonospora andamanensis</name>
    <dbReference type="NCBI Taxonomy" id="1287068"/>
    <lineage>
        <taxon>Bacteria</taxon>
        <taxon>Bacillati</taxon>
        <taxon>Actinomycetota</taxon>
        <taxon>Actinomycetes</taxon>
        <taxon>Micromonosporales</taxon>
        <taxon>Micromonosporaceae</taxon>
        <taxon>Micromonospora</taxon>
    </lineage>
</organism>
<evidence type="ECO:0000313" key="2">
    <source>
        <dbReference type="Proteomes" id="UP000647017"/>
    </source>
</evidence>
<dbReference type="EMBL" id="BOOZ01000064">
    <property type="protein sequence ID" value="GIJ12847.1"/>
    <property type="molecule type" value="Genomic_DNA"/>
</dbReference>
<evidence type="ECO:0000313" key="1">
    <source>
        <dbReference type="EMBL" id="GIJ12847.1"/>
    </source>
</evidence>
<sequence>MHVEHGAPGGAFGPAADQGRHHWALVIPAQLDDVPLVGRAKHVRFHPADGTPAGYRAVAPARPHQTDEGCPLSVAHGLSAGGFV</sequence>
<accession>A0ABQ4I4N1</accession>
<gene>
    <name evidence="1" type="ORF">Van01_60610</name>
</gene>
<reference evidence="1 2" key="1">
    <citation type="submission" date="2021-01" db="EMBL/GenBank/DDBJ databases">
        <title>Whole genome shotgun sequence of Verrucosispora andamanensis NBRC 109075.</title>
        <authorList>
            <person name="Komaki H."/>
            <person name="Tamura T."/>
        </authorList>
    </citation>
    <scope>NUCLEOTIDE SEQUENCE [LARGE SCALE GENOMIC DNA]</scope>
    <source>
        <strain evidence="1 2">NBRC 109075</strain>
    </source>
</reference>